<sequence>MIKVVDSLPMAIVFATVDLEIRRGEVHNPLRVVFLLVSYGSSLNCWTDVGMSQWVRRMGNQ</sequence>
<accession>M5G8X1</accession>
<dbReference type="Proteomes" id="UP000030653">
    <property type="component" value="Unassembled WGS sequence"/>
</dbReference>
<proteinExistence type="predicted"/>
<evidence type="ECO:0000313" key="2">
    <source>
        <dbReference type="Proteomes" id="UP000030653"/>
    </source>
</evidence>
<keyword evidence="2" id="KW-1185">Reference proteome</keyword>
<name>M5G8X1_DACPD</name>
<gene>
    <name evidence="1" type="ORF">DACRYDRAFT_116039</name>
</gene>
<dbReference type="HOGENOM" id="CLU_2922582_0_0_1"/>
<dbReference type="GeneID" id="63685184"/>
<organism evidence="1 2">
    <name type="scientific">Dacryopinax primogenitus (strain DJM 731)</name>
    <name type="common">Brown rot fungus</name>
    <dbReference type="NCBI Taxonomy" id="1858805"/>
    <lineage>
        <taxon>Eukaryota</taxon>
        <taxon>Fungi</taxon>
        <taxon>Dikarya</taxon>
        <taxon>Basidiomycota</taxon>
        <taxon>Agaricomycotina</taxon>
        <taxon>Dacrymycetes</taxon>
        <taxon>Dacrymycetales</taxon>
        <taxon>Dacrymycetaceae</taxon>
        <taxon>Dacryopinax</taxon>
    </lineage>
</organism>
<dbReference type="AlphaFoldDB" id="M5G8X1"/>
<dbReference type="EMBL" id="JH795862">
    <property type="protein sequence ID" value="EJU02317.1"/>
    <property type="molecule type" value="Genomic_DNA"/>
</dbReference>
<reference evidence="1 2" key="1">
    <citation type="journal article" date="2012" name="Science">
        <title>The Paleozoic origin of enzymatic lignin decomposition reconstructed from 31 fungal genomes.</title>
        <authorList>
            <person name="Floudas D."/>
            <person name="Binder M."/>
            <person name="Riley R."/>
            <person name="Barry K."/>
            <person name="Blanchette R.A."/>
            <person name="Henrissat B."/>
            <person name="Martinez A.T."/>
            <person name="Otillar R."/>
            <person name="Spatafora J.W."/>
            <person name="Yadav J.S."/>
            <person name="Aerts A."/>
            <person name="Benoit I."/>
            <person name="Boyd A."/>
            <person name="Carlson A."/>
            <person name="Copeland A."/>
            <person name="Coutinho P.M."/>
            <person name="de Vries R.P."/>
            <person name="Ferreira P."/>
            <person name="Findley K."/>
            <person name="Foster B."/>
            <person name="Gaskell J."/>
            <person name="Glotzer D."/>
            <person name="Gorecki P."/>
            <person name="Heitman J."/>
            <person name="Hesse C."/>
            <person name="Hori C."/>
            <person name="Igarashi K."/>
            <person name="Jurgens J.A."/>
            <person name="Kallen N."/>
            <person name="Kersten P."/>
            <person name="Kohler A."/>
            <person name="Kuees U."/>
            <person name="Kumar T.K.A."/>
            <person name="Kuo A."/>
            <person name="LaButti K."/>
            <person name="Larrondo L.F."/>
            <person name="Lindquist E."/>
            <person name="Ling A."/>
            <person name="Lombard V."/>
            <person name="Lucas S."/>
            <person name="Lundell T."/>
            <person name="Martin R."/>
            <person name="McLaughlin D.J."/>
            <person name="Morgenstern I."/>
            <person name="Morin E."/>
            <person name="Murat C."/>
            <person name="Nagy L.G."/>
            <person name="Nolan M."/>
            <person name="Ohm R.A."/>
            <person name="Patyshakuliyeva A."/>
            <person name="Rokas A."/>
            <person name="Ruiz-Duenas F.J."/>
            <person name="Sabat G."/>
            <person name="Salamov A."/>
            <person name="Samejima M."/>
            <person name="Schmutz J."/>
            <person name="Slot J.C."/>
            <person name="St John F."/>
            <person name="Stenlid J."/>
            <person name="Sun H."/>
            <person name="Sun S."/>
            <person name="Syed K."/>
            <person name="Tsang A."/>
            <person name="Wiebenga A."/>
            <person name="Young D."/>
            <person name="Pisabarro A."/>
            <person name="Eastwood D.C."/>
            <person name="Martin F."/>
            <person name="Cullen D."/>
            <person name="Grigoriev I.V."/>
            <person name="Hibbett D.S."/>
        </authorList>
    </citation>
    <scope>NUCLEOTIDE SEQUENCE [LARGE SCALE GENOMIC DNA]</scope>
    <source>
        <strain evidence="1 2">DJM-731 SS1</strain>
    </source>
</reference>
<evidence type="ECO:0000313" key="1">
    <source>
        <dbReference type="EMBL" id="EJU02317.1"/>
    </source>
</evidence>
<protein>
    <submittedName>
        <fullName evidence="1">Uncharacterized protein</fullName>
    </submittedName>
</protein>
<dbReference type="RefSeq" id="XP_040629214.1">
    <property type="nucleotide sequence ID" value="XM_040770122.1"/>
</dbReference>